<proteinExistence type="predicted"/>
<dbReference type="InterPro" id="IPR035919">
    <property type="entry name" value="EAL_sf"/>
</dbReference>
<comment type="caution">
    <text evidence="5">The sequence shown here is derived from an EMBL/GenBank/DDBJ whole genome shotgun (WGS) entry which is preliminary data.</text>
</comment>
<dbReference type="InterPro" id="IPR003018">
    <property type="entry name" value="GAF"/>
</dbReference>
<dbReference type="InterPro" id="IPR050706">
    <property type="entry name" value="Cyclic-di-GMP_PDE-like"/>
</dbReference>
<accession>A0ABN0U3Y6</accession>
<dbReference type="PANTHER" id="PTHR33121">
    <property type="entry name" value="CYCLIC DI-GMP PHOSPHODIESTERASE PDEF"/>
    <property type="match status" value="1"/>
</dbReference>
<feature type="region of interest" description="Disordered" evidence="2">
    <location>
        <begin position="1"/>
        <end position="29"/>
    </location>
</feature>
<organism evidence="5 6">
    <name type="scientific">Castellaniella daejeonensis</name>
    <dbReference type="NCBI Taxonomy" id="659013"/>
    <lineage>
        <taxon>Bacteria</taxon>
        <taxon>Pseudomonadati</taxon>
        <taxon>Pseudomonadota</taxon>
        <taxon>Betaproteobacteria</taxon>
        <taxon>Burkholderiales</taxon>
        <taxon>Alcaligenaceae</taxon>
        <taxon>Castellaniella</taxon>
    </lineage>
</organism>
<evidence type="ECO:0000256" key="1">
    <source>
        <dbReference type="SAM" id="Coils"/>
    </source>
</evidence>
<gene>
    <name evidence="5" type="ORF">GCM10009125_28200</name>
</gene>
<dbReference type="SUPFAM" id="SSF55073">
    <property type="entry name" value="Nucleotide cyclase"/>
    <property type="match status" value="1"/>
</dbReference>
<evidence type="ECO:0000256" key="2">
    <source>
        <dbReference type="SAM" id="MobiDB-lite"/>
    </source>
</evidence>
<dbReference type="PROSITE" id="PS50887">
    <property type="entry name" value="GGDEF"/>
    <property type="match status" value="1"/>
</dbReference>
<dbReference type="EMBL" id="BAAAFN010000020">
    <property type="protein sequence ID" value="GAA0237704.1"/>
    <property type="molecule type" value="Genomic_DNA"/>
</dbReference>
<feature type="coiled-coil region" evidence="1">
    <location>
        <begin position="394"/>
        <end position="425"/>
    </location>
</feature>
<evidence type="ECO:0000259" key="3">
    <source>
        <dbReference type="PROSITE" id="PS50883"/>
    </source>
</evidence>
<dbReference type="InterPro" id="IPR029787">
    <property type="entry name" value="Nucleotide_cyclase"/>
</dbReference>
<sequence length="856" mass="94744">MSHERRTDPSGSTEMTETEQVEGLRASTQRLEHSEHLQRALFAIADLAASGLDMQRLLEGLHRIVSRLMHAENFYIALRDPLRGTIRFIYFSDVADGQVYRPDQELSTEQLSDSITLRLIQLARPVRGPSDRIARSLGLTQGHGAGTPSADFMAVPMCRDGEVFGVLAVQSYEKGGEYTQSDERVLAFVAGHVLNVVERKLGQEALERRVAERTRELALTNDRLQKQVRESERAVHLQATLYRIAALGHGQESNEAFYRSIHQAVGELLDVESFCIALVSEDGQWLDFPYYVDSSGAELVRRPMGRGMSEYAIRCAQTIRLESDAINALIAQGEVDAATYGTPAVSWLGAPLMGARGVMGVVVVQSYRSDLYYTQQDAELLTFVSYQIANTLQRRQQAEALQALNAQLEQRVQERTQELRRQIAVRERAQKQLKHQVMHDSLTGLPNRLYLRERLERALGAQKLDPACGFALLYLDVDRFKLFNDGLGHGVGDEVLRIVSARMAECVRAPDIAGRLSGDEFAVLLEHCLQPSQACMVAERIQARMAAAIEVGGRQLHVSVSIGIAMSNPSYRTVDQLLHDADTALYRAKAAGRQRFVLFDESLHASAMNVLDLEQQMRNALEKGQFESYFQPIVRLADGDVIGYEALIRWRHPELGLLAPGRFLPAAEETGLIETIDWHMYRLACQAAPDLLGRDKILNINISPCHFHSRNFPRRLLDLAAWAGVAVDRLCVEVTESSLLSDPGAAAQILGSLHEAGVRIALDDFGTGYSSLSHVHRFPLRTLKIDRSFIAPLGRGAQQRSTAIVSAVLSLAASLDLDVVAEGVETDAQRDVLLSMGCVHGQGFLFGEPVPATGLP</sequence>
<dbReference type="Pfam" id="PF00563">
    <property type="entry name" value="EAL"/>
    <property type="match status" value="1"/>
</dbReference>
<dbReference type="NCBIfam" id="TIGR00254">
    <property type="entry name" value="GGDEF"/>
    <property type="match status" value="1"/>
</dbReference>
<dbReference type="Pfam" id="PF01590">
    <property type="entry name" value="GAF"/>
    <property type="match status" value="1"/>
</dbReference>
<dbReference type="InterPro" id="IPR029016">
    <property type="entry name" value="GAF-like_dom_sf"/>
</dbReference>
<dbReference type="PROSITE" id="PS50883">
    <property type="entry name" value="EAL"/>
    <property type="match status" value="1"/>
</dbReference>
<dbReference type="Proteomes" id="UP001501176">
    <property type="component" value="Unassembled WGS sequence"/>
</dbReference>
<keyword evidence="1" id="KW-0175">Coiled coil</keyword>
<dbReference type="InterPro" id="IPR000160">
    <property type="entry name" value="GGDEF_dom"/>
</dbReference>
<evidence type="ECO:0000313" key="5">
    <source>
        <dbReference type="EMBL" id="GAA0237704.1"/>
    </source>
</evidence>
<feature type="domain" description="GGDEF" evidence="4">
    <location>
        <begin position="468"/>
        <end position="601"/>
    </location>
</feature>
<dbReference type="Gene3D" id="3.30.450.40">
    <property type="match status" value="2"/>
</dbReference>
<dbReference type="Gene3D" id="3.20.20.450">
    <property type="entry name" value="EAL domain"/>
    <property type="match status" value="1"/>
</dbReference>
<dbReference type="Gene3D" id="3.30.70.270">
    <property type="match status" value="1"/>
</dbReference>
<dbReference type="Pfam" id="PF13185">
    <property type="entry name" value="GAF_2"/>
    <property type="match status" value="1"/>
</dbReference>
<dbReference type="CDD" id="cd01949">
    <property type="entry name" value="GGDEF"/>
    <property type="match status" value="1"/>
</dbReference>
<name>A0ABN0U3Y6_9BURK</name>
<dbReference type="CDD" id="cd01948">
    <property type="entry name" value="EAL"/>
    <property type="match status" value="1"/>
</dbReference>
<reference evidence="5 6" key="1">
    <citation type="journal article" date="2019" name="Int. J. Syst. Evol. Microbiol.">
        <title>The Global Catalogue of Microorganisms (GCM) 10K type strain sequencing project: providing services to taxonomists for standard genome sequencing and annotation.</title>
        <authorList>
            <consortium name="The Broad Institute Genomics Platform"/>
            <consortium name="The Broad Institute Genome Sequencing Center for Infectious Disease"/>
            <person name="Wu L."/>
            <person name="Ma J."/>
        </authorList>
    </citation>
    <scope>NUCLEOTIDE SEQUENCE [LARGE SCALE GENOMIC DNA]</scope>
    <source>
        <strain evidence="5 6">JCM 16240</strain>
    </source>
</reference>
<protein>
    <submittedName>
        <fullName evidence="5">EAL domain-containing protein</fullName>
    </submittedName>
</protein>
<dbReference type="SMART" id="SM00267">
    <property type="entry name" value="GGDEF"/>
    <property type="match status" value="1"/>
</dbReference>
<evidence type="ECO:0000259" key="4">
    <source>
        <dbReference type="PROSITE" id="PS50887"/>
    </source>
</evidence>
<evidence type="ECO:0000313" key="6">
    <source>
        <dbReference type="Proteomes" id="UP001501176"/>
    </source>
</evidence>
<dbReference type="RefSeq" id="WP_343822121.1">
    <property type="nucleotide sequence ID" value="NZ_BAAAFN010000020.1"/>
</dbReference>
<dbReference type="SMART" id="SM00052">
    <property type="entry name" value="EAL"/>
    <property type="match status" value="1"/>
</dbReference>
<dbReference type="PANTHER" id="PTHR33121:SF70">
    <property type="entry name" value="SIGNALING PROTEIN YKOW"/>
    <property type="match status" value="1"/>
</dbReference>
<dbReference type="InterPro" id="IPR001633">
    <property type="entry name" value="EAL_dom"/>
</dbReference>
<dbReference type="SUPFAM" id="SSF141868">
    <property type="entry name" value="EAL domain-like"/>
    <property type="match status" value="1"/>
</dbReference>
<dbReference type="Pfam" id="PF00990">
    <property type="entry name" value="GGDEF"/>
    <property type="match status" value="1"/>
</dbReference>
<dbReference type="SUPFAM" id="SSF55781">
    <property type="entry name" value="GAF domain-like"/>
    <property type="match status" value="2"/>
</dbReference>
<dbReference type="SMART" id="SM00065">
    <property type="entry name" value="GAF"/>
    <property type="match status" value="2"/>
</dbReference>
<dbReference type="InterPro" id="IPR043128">
    <property type="entry name" value="Rev_trsase/Diguanyl_cyclase"/>
</dbReference>
<keyword evidence="6" id="KW-1185">Reference proteome</keyword>
<feature type="domain" description="EAL" evidence="3">
    <location>
        <begin position="610"/>
        <end position="856"/>
    </location>
</feature>